<feature type="compositionally biased region" description="Basic and acidic residues" evidence="1">
    <location>
        <begin position="426"/>
        <end position="453"/>
    </location>
</feature>
<reference evidence="2" key="1">
    <citation type="journal article" date="2023" name="Mol. Phylogenet. Evol.">
        <title>Genome-scale phylogeny and comparative genomics of the fungal order Sordariales.</title>
        <authorList>
            <person name="Hensen N."/>
            <person name="Bonometti L."/>
            <person name="Westerberg I."/>
            <person name="Brannstrom I.O."/>
            <person name="Guillou S."/>
            <person name="Cros-Aarteil S."/>
            <person name="Calhoun S."/>
            <person name="Haridas S."/>
            <person name="Kuo A."/>
            <person name="Mondo S."/>
            <person name="Pangilinan J."/>
            <person name="Riley R."/>
            <person name="LaButti K."/>
            <person name="Andreopoulos B."/>
            <person name="Lipzen A."/>
            <person name="Chen C."/>
            <person name="Yan M."/>
            <person name="Daum C."/>
            <person name="Ng V."/>
            <person name="Clum A."/>
            <person name="Steindorff A."/>
            <person name="Ohm R.A."/>
            <person name="Martin F."/>
            <person name="Silar P."/>
            <person name="Natvig D.O."/>
            <person name="Lalanne C."/>
            <person name="Gautier V."/>
            <person name="Ament-Velasquez S.L."/>
            <person name="Kruys A."/>
            <person name="Hutchinson M.I."/>
            <person name="Powell A.J."/>
            <person name="Barry K."/>
            <person name="Miller A.N."/>
            <person name="Grigoriev I.V."/>
            <person name="Debuchy R."/>
            <person name="Gladieux P."/>
            <person name="Hiltunen Thoren M."/>
            <person name="Johannesson H."/>
        </authorList>
    </citation>
    <scope>NUCLEOTIDE SEQUENCE</scope>
    <source>
        <strain evidence="2">CBS 118394</strain>
    </source>
</reference>
<evidence type="ECO:0000313" key="3">
    <source>
        <dbReference type="Proteomes" id="UP001283341"/>
    </source>
</evidence>
<evidence type="ECO:0008006" key="4">
    <source>
        <dbReference type="Google" id="ProtNLM"/>
    </source>
</evidence>
<protein>
    <recommendedName>
        <fullName evidence="4">TeaA receptor TeaR</fullName>
    </recommendedName>
</protein>
<evidence type="ECO:0000313" key="2">
    <source>
        <dbReference type="EMBL" id="KAK3326243.1"/>
    </source>
</evidence>
<accession>A0AAE0IJW1</accession>
<feature type="compositionally biased region" description="Basic and acidic residues" evidence="1">
    <location>
        <begin position="145"/>
        <end position="160"/>
    </location>
</feature>
<feature type="compositionally biased region" description="Basic and acidic residues" evidence="1">
    <location>
        <begin position="272"/>
        <end position="287"/>
    </location>
</feature>
<feature type="region of interest" description="Disordered" evidence="1">
    <location>
        <begin position="247"/>
        <end position="552"/>
    </location>
</feature>
<reference evidence="2" key="2">
    <citation type="submission" date="2023-06" db="EMBL/GenBank/DDBJ databases">
        <authorList>
            <consortium name="Lawrence Berkeley National Laboratory"/>
            <person name="Haridas S."/>
            <person name="Hensen N."/>
            <person name="Bonometti L."/>
            <person name="Westerberg I."/>
            <person name="Brannstrom I.O."/>
            <person name="Guillou S."/>
            <person name="Cros-Aarteil S."/>
            <person name="Calhoun S."/>
            <person name="Kuo A."/>
            <person name="Mondo S."/>
            <person name="Pangilinan J."/>
            <person name="Riley R."/>
            <person name="Labutti K."/>
            <person name="Andreopoulos B."/>
            <person name="Lipzen A."/>
            <person name="Chen C."/>
            <person name="Yanf M."/>
            <person name="Daum C."/>
            <person name="Ng V."/>
            <person name="Clum A."/>
            <person name="Steindorff A."/>
            <person name="Ohm R."/>
            <person name="Martin F."/>
            <person name="Silar P."/>
            <person name="Natvig D."/>
            <person name="Lalanne C."/>
            <person name="Gautier V."/>
            <person name="Ament-Velasquez S.L."/>
            <person name="Kruys A."/>
            <person name="Hutchinson M.I."/>
            <person name="Powell A.J."/>
            <person name="Barry K."/>
            <person name="Miller A.N."/>
            <person name="Grigoriev I.V."/>
            <person name="Debuchy R."/>
            <person name="Gladieux P."/>
            <person name="Thoren M.H."/>
            <person name="Johannesson H."/>
        </authorList>
    </citation>
    <scope>NUCLEOTIDE SEQUENCE</scope>
    <source>
        <strain evidence="2">CBS 118394</strain>
    </source>
</reference>
<keyword evidence="3" id="KW-1185">Reference proteome</keyword>
<sequence>MAAVSQSATALTPVSSSHGTGYPWDMHSEPLHDSNLPVDDENAYPSGRAAVTSQKGHPASYSGANTTPDPTSRKQSNGDARSDMRTRNPESGYLSPPHHDPKPTSIKESASPADSLLDLYDAKGRAAEDPHKRAAGEMQQDPETDDSKWIHRDKLAKIESEELQAAGIFLPRARERARSKSQNRSRRDHSQDKANGQGRAAGGGEQPAPRSRKNSAAVGEPRTPDAGSIPSWDLRLPEEIADSAGYFVANGGTRGTSRIPVAKLSPVPIPSEHLERDTLLVRKRDSSPTEEDQIAYPKTRTRSGSTGNALAKAPTNGTVSQHATQSAKRVDSSPKKGTTTTGARKPSGPKPANGAAGRPKTRGGPSKDSTSSGAGTTRPSTRSGELSPGTSSKQMEGEPPWMVSAYRPDPRLPPDQQLLPTVARRLQQEKWEKEGKFGSVYDKEFRPLTDEGFLKPPGNEDIGPEQEGEKDERQEEPDWPLKAETKPALPGRQGSYSTMPRITDKPTMSPLPSPRTPAQPPQPSPAIRLPEPPEEEPPQKKSGGGCGCCIVM</sequence>
<proteinExistence type="predicted"/>
<dbReference type="Proteomes" id="UP001283341">
    <property type="component" value="Unassembled WGS sequence"/>
</dbReference>
<feature type="compositionally biased region" description="Acidic residues" evidence="1">
    <location>
        <begin position="462"/>
        <end position="478"/>
    </location>
</feature>
<feature type="compositionally biased region" description="Polar residues" evidence="1">
    <location>
        <begin position="1"/>
        <end position="19"/>
    </location>
</feature>
<gene>
    <name evidence="2" type="ORF">B0H66DRAFT_152377</name>
</gene>
<feature type="compositionally biased region" description="Polar residues" evidence="1">
    <location>
        <begin position="315"/>
        <end position="327"/>
    </location>
</feature>
<comment type="caution">
    <text evidence="2">The sequence shown here is derived from an EMBL/GenBank/DDBJ whole genome shotgun (WGS) entry which is preliminary data.</text>
</comment>
<name>A0AAE0IJW1_9PEZI</name>
<feature type="compositionally biased region" description="Pro residues" evidence="1">
    <location>
        <begin position="509"/>
        <end position="524"/>
    </location>
</feature>
<feature type="compositionally biased region" description="Polar residues" evidence="1">
    <location>
        <begin position="367"/>
        <end position="394"/>
    </location>
</feature>
<evidence type="ECO:0000256" key="1">
    <source>
        <dbReference type="SAM" id="MobiDB-lite"/>
    </source>
</evidence>
<feature type="compositionally biased region" description="Basic and acidic residues" evidence="1">
    <location>
        <begin position="120"/>
        <end position="135"/>
    </location>
</feature>
<dbReference type="AlphaFoldDB" id="A0AAE0IJW1"/>
<feature type="compositionally biased region" description="Polar residues" evidence="1">
    <location>
        <begin position="62"/>
        <end position="79"/>
    </location>
</feature>
<feature type="region of interest" description="Disordered" evidence="1">
    <location>
        <begin position="1"/>
        <end position="234"/>
    </location>
</feature>
<organism evidence="2 3">
    <name type="scientific">Apodospora peruviana</name>
    <dbReference type="NCBI Taxonomy" id="516989"/>
    <lineage>
        <taxon>Eukaryota</taxon>
        <taxon>Fungi</taxon>
        <taxon>Dikarya</taxon>
        <taxon>Ascomycota</taxon>
        <taxon>Pezizomycotina</taxon>
        <taxon>Sordariomycetes</taxon>
        <taxon>Sordariomycetidae</taxon>
        <taxon>Sordariales</taxon>
        <taxon>Lasiosphaeriaceae</taxon>
        <taxon>Apodospora</taxon>
    </lineage>
</organism>
<dbReference type="EMBL" id="JAUEDM010000002">
    <property type="protein sequence ID" value="KAK3326243.1"/>
    <property type="molecule type" value="Genomic_DNA"/>
</dbReference>